<dbReference type="Pfam" id="PF00370">
    <property type="entry name" value="FGGY_N"/>
    <property type="match status" value="1"/>
</dbReference>
<evidence type="ECO:0000313" key="15">
    <source>
        <dbReference type="EMBL" id="ALB29502.1"/>
    </source>
</evidence>
<dbReference type="CDD" id="cd07786">
    <property type="entry name" value="FGGY_EcGK_like"/>
    <property type="match status" value="1"/>
</dbReference>
<feature type="binding site" evidence="11">
    <location>
        <position position="15"/>
    </location>
    <ligand>
        <name>ATP</name>
        <dbReference type="ChEBI" id="CHEBI:30616"/>
    </ligand>
</feature>
<evidence type="ECO:0000256" key="9">
    <source>
        <dbReference type="ARBA" id="ARBA00054633"/>
    </source>
</evidence>
<dbReference type="PIRSF" id="PIRSF000538">
    <property type="entry name" value="GlpK"/>
    <property type="match status" value="1"/>
</dbReference>
<dbReference type="SUPFAM" id="SSF53067">
    <property type="entry name" value="Actin-like ATPase domain"/>
    <property type="match status" value="2"/>
</dbReference>
<comment type="caution">
    <text evidence="11">Lacks conserved residue(s) required for the propagation of feature annotation.</text>
</comment>
<feature type="binding site" evidence="11">
    <location>
        <position position="267"/>
    </location>
    <ligand>
        <name>ATP</name>
        <dbReference type="ChEBI" id="CHEBI:30616"/>
    </ligand>
</feature>
<evidence type="ECO:0000256" key="8">
    <source>
        <dbReference type="ARBA" id="ARBA00052101"/>
    </source>
</evidence>
<dbReference type="Proteomes" id="UP000061546">
    <property type="component" value="Chromosome"/>
</dbReference>
<keyword evidence="4 11" id="KW-0547">Nucleotide-binding</keyword>
<dbReference type="PANTHER" id="PTHR10196:SF69">
    <property type="entry name" value="GLYCEROL KINASE"/>
    <property type="match status" value="1"/>
</dbReference>
<keyword evidence="16" id="KW-1185">Reference proteome</keyword>
<dbReference type="InterPro" id="IPR043129">
    <property type="entry name" value="ATPase_NBD"/>
</dbReference>
<feature type="binding site" evidence="11">
    <location>
        <position position="411"/>
    </location>
    <ligand>
        <name>ATP</name>
        <dbReference type="ChEBI" id="CHEBI:30616"/>
    </ligand>
</feature>
<comment type="pathway">
    <text evidence="1 11">Polyol metabolism; glycerol degradation via glycerol kinase pathway; sn-glycerol 3-phosphate from glycerol: step 1/1.</text>
</comment>
<evidence type="ECO:0000256" key="3">
    <source>
        <dbReference type="ARBA" id="ARBA00022679"/>
    </source>
</evidence>
<evidence type="ECO:0000256" key="10">
    <source>
        <dbReference type="ARBA" id="ARBA00063665"/>
    </source>
</evidence>
<dbReference type="InterPro" id="IPR018485">
    <property type="entry name" value="FGGY_C"/>
</dbReference>
<evidence type="ECO:0000256" key="5">
    <source>
        <dbReference type="ARBA" id="ARBA00022777"/>
    </source>
</evidence>
<reference evidence="15 16" key="1">
    <citation type="submission" date="2015-08" db="EMBL/GenBank/DDBJ databases">
        <title>Genomic sequence of Lactobacillus heilongjiangensis DSM 28069, isolated from Chinese traditional pickle.</title>
        <authorList>
            <person name="Jiang X."/>
            <person name="Zheng B."/>
            <person name="Cheng H."/>
        </authorList>
    </citation>
    <scope>NUCLEOTIDE SEQUENCE [LARGE SCALE GENOMIC DNA]</scope>
    <source>
        <strain evidence="15 16">DSM 28069</strain>
    </source>
</reference>
<feature type="binding site" evidence="11">
    <location>
        <position position="267"/>
    </location>
    <ligand>
        <name>ADP</name>
        <dbReference type="ChEBI" id="CHEBI:456216"/>
    </ligand>
</feature>
<dbReference type="STRING" id="1074467.JP39_09130"/>
<dbReference type="KEGG" id="lhi:JP39_09130"/>
<feature type="binding site" evidence="11">
    <location>
        <position position="83"/>
    </location>
    <ligand>
        <name>sn-glycerol 3-phosphate</name>
        <dbReference type="ChEBI" id="CHEBI:57597"/>
    </ligand>
</feature>
<name>A0A0K2LDX8_9LACO</name>
<feature type="binding site" evidence="11">
    <location>
        <position position="13"/>
    </location>
    <ligand>
        <name>ATP</name>
        <dbReference type="ChEBI" id="CHEBI:30616"/>
    </ligand>
</feature>
<evidence type="ECO:0000256" key="2">
    <source>
        <dbReference type="ARBA" id="ARBA00009156"/>
    </source>
</evidence>
<feature type="binding site" evidence="11">
    <location>
        <position position="246"/>
    </location>
    <ligand>
        <name>glycerol</name>
        <dbReference type="ChEBI" id="CHEBI:17754"/>
    </ligand>
</feature>
<evidence type="ECO:0000259" key="14">
    <source>
        <dbReference type="Pfam" id="PF02782"/>
    </source>
</evidence>
<feature type="binding site" evidence="11">
    <location>
        <position position="310"/>
    </location>
    <ligand>
        <name>ATP</name>
        <dbReference type="ChEBI" id="CHEBI:30616"/>
    </ligand>
</feature>
<dbReference type="UniPathway" id="UPA00618">
    <property type="reaction ID" value="UER00672"/>
</dbReference>
<feature type="binding site" evidence="11">
    <location>
        <position position="411"/>
    </location>
    <ligand>
        <name>ADP</name>
        <dbReference type="ChEBI" id="CHEBI:456216"/>
    </ligand>
</feature>
<feature type="binding site" evidence="11">
    <location>
        <position position="14"/>
    </location>
    <ligand>
        <name>ATP</name>
        <dbReference type="ChEBI" id="CHEBI:30616"/>
    </ligand>
</feature>
<keyword evidence="6 11" id="KW-0319">Glycerol metabolism</keyword>
<dbReference type="OrthoDB" id="9805576at2"/>
<organism evidence="15 16">
    <name type="scientific">Companilactobacillus heilongjiangensis</name>
    <dbReference type="NCBI Taxonomy" id="1074467"/>
    <lineage>
        <taxon>Bacteria</taxon>
        <taxon>Bacillati</taxon>
        <taxon>Bacillota</taxon>
        <taxon>Bacilli</taxon>
        <taxon>Lactobacillales</taxon>
        <taxon>Lactobacillaceae</taxon>
        <taxon>Companilactobacillus</taxon>
    </lineage>
</organism>
<feature type="binding site" evidence="11">
    <location>
        <position position="13"/>
    </location>
    <ligand>
        <name>sn-glycerol 3-phosphate</name>
        <dbReference type="ChEBI" id="CHEBI:57597"/>
    </ligand>
</feature>
<feature type="binding site" evidence="11">
    <location>
        <position position="415"/>
    </location>
    <ligand>
        <name>ADP</name>
        <dbReference type="ChEBI" id="CHEBI:456216"/>
    </ligand>
</feature>
<dbReference type="FunFam" id="3.30.420.40:FF:000007">
    <property type="entry name" value="Glycerol kinase"/>
    <property type="match status" value="1"/>
</dbReference>
<keyword evidence="5 11" id="KW-0418">Kinase</keyword>
<dbReference type="InterPro" id="IPR000577">
    <property type="entry name" value="Carb_kinase_FGGY"/>
</dbReference>
<dbReference type="NCBIfam" id="NF000756">
    <property type="entry name" value="PRK00047.1"/>
    <property type="match status" value="1"/>
</dbReference>
<feature type="binding site" evidence="11">
    <location>
        <position position="310"/>
    </location>
    <ligand>
        <name>ADP</name>
        <dbReference type="ChEBI" id="CHEBI:456216"/>
    </ligand>
</feature>
<dbReference type="PROSITE" id="PS00933">
    <property type="entry name" value="FGGY_KINASES_1"/>
    <property type="match status" value="1"/>
</dbReference>
<dbReference type="EC" id="2.7.1.30" evidence="11"/>
<dbReference type="GO" id="GO:0019563">
    <property type="term" value="P:glycerol catabolic process"/>
    <property type="evidence" value="ECO:0007669"/>
    <property type="project" value="UniProtKB-UniRule"/>
</dbReference>
<proteinExistence type="inferred from homology"/>
<comment type="function">
    <text evidence="9 11">Key enzyme in the regulation of glycerol uptake and metabolism. Catalyzes the phosphorylation of glycerol to yield sn-glycerol 3-phosphate.</text>
</comment>
<accession>A0A0K2LDX8</accession>
<evidence type="ECO:0000256" key="1">
    <source>
        <dbReference type="ARBA" id="ARBA00005190"/>
    </source>
</evidence>
<feature type="binding site" evidence="11">
    <location>
        <position position="314"/>
    </location>
    <ligand>
        <name>ATP</name>
        <dbReference type="ChEBI" id="CHEBI:30616"/>
    </ligand>
</feature>
<dbReference type="GO" id="GO:0004370">
    <property type="term" value="F:glycerol kinase activity"/>
    <property type="evidence" value="ECO:0007669"/>
    <property type="project" value="UniProtKB-UniRule"/>
</dbReference>
<dbReference type="FunFam" id="3.30.420.40:FF:000008">
    <property type="entry name" value="Glycerol kinase"/>
    <property type="match status" value="1"/>
</dbReference>
<keyword evidence="3 11" id="KW-0808">Transferase</keyword>
<dbReference type="Pfam" id="PF02782">
    <property type="entry name" value="FGGY_C"/>
    <property type="match status" value="1"/>
</dbReference>
<dbReference type="Gene3D" id="3.30.420.40">
    <property type="match status" value="2"/>
</dbReference>
<feature type="domain" description="Carbohydrate kinase FGGY N-terminal" evidence="13">
    <location>
        <begin position="5"/>
        <end position="252"/>
    </location>
</feature>
<dbReference type="EMBL" id="CP012559">
    <property type="protein sequence ID" value="ALB29502.1"/>
    <property type="molecule type" value="Genomic_DNA"/>
</dbReference>
<feature type="binding site" evidence="11">
    <location>
        <position position="13"/>
    </location>
    <ligand>
        <name>ADP</name>
        <dbReference type="ChEBI" id="CHEBI:456216"/>
    </ligand>
</feature>
<dbReference type="InterPro" id="IPR018483">
    <property type="entry name" value="Carb_kinase_FGGY_CS"/>
</dbReference>
<dbReference type="PANTHER" id="PTHR10196">
    <property type="entry name" value="SUGAR KINASE"/>
    <property type="match status" value="1"/>
</dbReference>
<sequence>MEKEYILAIDEGTTTARAIIFDHSGKKVAVARHPIEQILPNPGWVEHDPNALWNAVQTTIATALIDSGIKPAQIKAIGIASQRETTIVWDKETGLPIYNAIVWQSRQTAGLANDLIKAGYKDEIHQKTGLIISPYFSATKIRWILDHVDGAQERAEKGELLFGTVNTWLLWKLTDGESFATDCANASRTMLYNINTLEWDDELLKFFNIPKSMLPEVKSNSEIFGVTKNYQFYGSEIPISGMTGSQQASLFGQMAFEKGMVKNTYGTGAFAVMNTGDKPALSDNNLLTTIAYDVNGQVKYALEGSVFVAGAALQWLRDDMRMINSTPETSDAAKASTSKDEVYVVPAFAGLGAPYWDNEAHGTIFGITRGTTDNDLIKATLQAIAYQTKDIIETMSSDSKIPIEVLKVDGAASANDYLMQFQADILGIQLQRSSELETTSLGVAFMAGLGVGFWKDLDDIKKNYETGKIYQSEMDDSVRQDLYAGWKDAVKATMAFKHRV</sequence>
<gene>
    <name evidence="11 15" type="primary">glpK</name>
    <name evidence="15" type="ORF">JP39_09130</name>
</gene>
<evidence type="ECO:0000256" key="6">
    <source>
        <dbReference type="ARBA" id="ARBA00022798"/>
    </source>
</evidence>
<comment type="subunit">
    <text evidence="10 11">Homotetramer and homodimer (in equilibrium).</text>
</comment>
<feature type="binding site" evidence="11">
    <location>
        <position position="135"/>
    </location>
    <ligand>
        <name>sn-glycerol 3-phosphate</name>
        <dbReference type="ChEBI" id="CHEBI:57597"/>
    </ligand>
</feature>
<evidence type="ECO:0000259" key="13">
    <source>
        <dbReference type="Pfam" id="PF00370"/>
    </source>
</evidence>
<dbReference type="PROSITE" id="PS00445">
    <property type="entry name" value="FGGY_KINASES_2"/>
    <property type="match status" value="1"/>
</dbReference>
<comment type="activity regulation">
    <text evidence="11">Activated by phosphorylation and inhibited by fructose 1,6-bisphosphate (FBP).</text>
</comment>
<evidence type="ECO:0000256" key="12">
    <source>
        <dbReference type="RuleBase" id="RU003733"/>
    </source>
</evidence>
<dbReference type="AlphaFoldDB" id="A0A0K2LDX8"/>
<dbReference type="GO" id="GO:0006072">
    <property type="term" value="P:glycerol-3-phosphate metabolic process"/>
    <property type="evidence" value="ECO:0007669"/>
    <property type="project" value="InterPro"/>
</dbReference>
<dbReference type="GO" id="GO:0005524">
    <property type="term" value="F:ATP binding"/>
    <property type="evidence" value="ECO:0007669"/>
    <property type="project" value="UniProtKB-UniRule"/>
</dbReference>
<feature type="binding site" evidence="11">
    <location>
        <position position="83"/>
    </location>
    <ligand>
        <name>glycerol</name>
        <dbReference type="ChEBI" id="CHEBI:17754"/>
    </ligand>
</feature>
<evidence type="ECO:0000313" key="16">
    <source>
        <dbReference type="Proteomes" id="UP000061546"/>
    </source>
</evidence>
<evidence type="ECO:0000256" key="11">
    <source>
        <dbReference type="HAMAP-Rule" id="MF_00186"/>
    </source>
</evidence>
<comment type="catalytic activity">
    <reaction evidence="8 11">
        <text>glycerol + ATP = sn-glycerol 3-phosphate + ADP + H(+)</text>
        <dbReference type="Rhea" id="RHEA:21644"/>
        <dbReference type="ChEBI" id="CHEBI:15378"/>
        <dbReference type="ChEBI" id="CHEBI:17754"/>
        <dbReference type="ChEBI" id="CHEBI:30616"/>
        <dbReference type="ChEBI" id="CHEBI:57597"/>
        <dbReference type="ChEBI" id="CHEBI:456216"/>
        <dbReference type="EC" id="2.7.1.30"/>
    </reaction>
</comment>
<dbReference type="NCBIfam" id="TIGR01311">
    <property type="entry name" value="glycerol_kin"/>
    <property type="match status" value="1"/>
</dbReference>
<protein>
    <recommendedName>
        <fullName evidence="11">Glycerol kinase</fullName>
        <ecNumber evidence="11">2.7.1.30</ecNumber>
    </recommendedName>
    <alternativeName>
        <fullName evidence="11">ATP:glycerol 3-phosphotransferase</fullName>
    </alternativeName>
    <alternativeName>
        <fullName evidence="11">Glycerokinase</fullName>
        <shortName evidence="11">GK</shortName>
    </alternativeName>
</protein>
<feature type="binding site" evidence="11">
    <location>
        <position position="84"/>
    </location>
    <ligand>
        <name>sn-glycerol 3-phosphate</name>
        <dbReference type="ChEBI" id="CHEBI:57597"/>
    </ligand>
</feature>
<dbReference type="InterPro" id="IPR018484">
    <property type="entry name" value="FGGY_N"/>
</dbReference>
<keyword evidence="7 11" id="KW-0067">ATP-binding</keyword>
<dbReference type="GO" id="GO:0005829">
    <property type="term" value="C:cytosol"/>
    <property type="evidence" value="ECO:0007669"/>
    <property type="project" value="TreeGrafter"/>
</dbReference>
<feature type="binding site" evidence="11">
    <location>
        <position position="17"/>
    </location>
    <ligand>
        <name>ADP</name>
        <dbReference type="ChEBI" id="CHEBI:456216"/>
    </ligand>
</feature>
<dbReference type="RefSeq" id="WP_041501514.1">
    <property type="nucleotide sequence ID" value="NZ_BJDV01000010.1"/>
</dbReference>
<evidence type="ECO:0000256" key="4">
    <source>
        <dbReference type="ARBA" id="ARBA00022741"/>
    </source>
</evidence>
<feature type="binding site" evidence="11">
    <location>
        <position position="135"/>
    </location>
    <ligand>
        <name>glycerol</name>
        <dbReference type="ChEBI" id="CHEBI:17754"/>
    </ligand>
</feature>
<feature type="domain" description="Carbohydrate kinase FGGY C-terminal" evidence="14">
    <location>
        <begin position="262"/>
        <end position="448"/>
    </location>
</feature>
<comment type="similarity">
    <text evidence="2 11 12">Belongs to the FGGY kinase family.</text>
</comment>
<feature type="binding site" evidence="11">
    <location>
        <position position="84"/>
    </location>
    <ligand>
        <name>glycerol</name>
        <dbReference type="ChEBI" id="CHEBI:17754"/>
    </ligand>
</feature>
<dbReference type="InterPro" id="IPR005999">
    <property type="entry name" value="Glycerol_kin"/>
</dbReference>
<evidence type="ECO:0000256" key="7">
    <source>
        <dbReference type="ARBA" id="ARBA00022840"/>
    </source>
</evidence>
<dbReference type="HAMAP" id="MF_00186">
    <property type="entry name" value="Glycerol_kin"/>
    <property type="match status" value="1"/>
</dbReference>